<dbReference type="InterPro" id="IPR012677">
    <property type="entry name" value="Nucleotide-bd_a/b_plait_sf"/>
</dbReference>
<organism evidence="4 5">
    <name type="scientific">Trifolium medium</name>
    <dbReference type="NCBI Taxonomy" id="97028"/>
    <lineage>
        <taxon>Eukaryota</taxon>
        <taxon>Viridiplantae</taxon>
        <taxon>Streptophyta</taxon>
        <taxon>Embryophyta</taxon>
        <taxon>Tracheophyta</taxon>
        <taxon>Spermatophyta</taxon>
        <taxon>Magnoliopsida</taxon>
        <taxon>eudicotyledons</taxon>
        <taxon>Gunneridae</taxon>
        <taxon>Pentapetalae</taxon>
        <taxon>rosids</taxon>
        <taxon>fabids</taxon>
        <taxon>Fabales</taxon>
        <taxon>Fabaceae</taxon>
        <taxon>Papilionoideae</taxon>
        <taxon>50 kb inversion clade</taxon>
        <taxon>NPAAA clade</taxon>
        <taxon>Hologalegina</taxon>
        <taxon>IRL clade</taxon>
        <taxon>Trifolieae</taxon>
        <taxon>Trifolium</taxon>
    </lineage>
</organism>
<evidence type="ECO:0000256" key="1">
    <source>
        <dbReference type="ARBA" id="ARBA00022664"/>
    </source>
</evidence>
<dbReference type="Gene3D" id="3.30.70.330">
    <property type="match status" value="1"/>
</dbReference>
<evidence type="ECO:0000313" key="4">
    <source>
        <dbReference type="EMBL" id="MCH99067.1"/>
    </source>
</evidence>
<keyword evidence="2" id="KW-0694">RNA-binding</keyword>
<name>A0A392NGU0_9FABA</name>
<keyword evidence="5" id="KW-1185">Reference proteome</keyword>
<proteinExistence type="predicted"/>
<dbReference type="Proteomes" id="UP000265520">
    <property type="component" value="Unassembled WGS sequence"/>
</dbReference>
<evidence type="ECO:0000256" key="2">
    <source>
        <dbReference type="ARBA" id="ARBA00022884"/>
    </source>
</evidence>
<reference evidence="4 5" key="1">
    <citation type="journal article" date="2018" name="Front. Plant Sci.">
        <title>Red Clover (Trifolium pratense) and Zigzag Clover (T. medium) - A Picture of Genomic Similarities and Differences.</title>
        <authorList>
            <person name="Dluhosova J."/>
            <person name="Istvanek J."/>
            <person name="Nedelnik J."/>
            <person name="Repkova J."/>
        </authorList>
    </citation>
    <scope>NUCLEOTIDE SEQUENCE [LARGE SCALE GENOMIC DNA]</scope>
    <source>
        <strain evidence="5">cv. 10/8</strain>
        <tissue evidence="4">Leaf</tissue>
    </source>
</reference>
<protein>
    <submittedName>
        <fullName evidence="4">Splicing factor U2af large subunit B-like</fullName>
    </submittedName>
</protein>
<dbReference type="GO" id="GO:0008380">
    <property type="term" value="P:RNA splicing"/>
    <property type="evidence" value="ECO:0007669"/>
    <property type="project" value="UniProtKB-KW"/>
</dbReference>
<dbReference type="GO" id="GO:0006397">
    <property type="term" value="P:mRNA processing"/>
    <property type="evidence" value="ECO:0007669"/>
    <property type="project" value="UniProtKB-KW"/>
</dbReference>
<keyword evidence="1" id="KW-0507">mRNA processing</keyword>
<feature type="non-terminal residue" evidence="4">
    <location>
        <position position="77"/>
    </location>
</feature>
<sequence length="77" mass="8160">MPGIAHMIQGATQNFSPYGISQIGALSLMQVQPMTQQATRHARRVYVGGLPPFTNEQAIASFFSHVMLAIGGNSAGT</sequence>
<evidence type="ECO:0000313" key="5">
    <source>
        <dbReference type="Proteomes" id="UP000265520"/>
    </source>
</evidence>
<dbReference type="SUPFAM" id="SSF54928">
    <property type="entry name" value="RNA-binding domain, RBD"/>
    <property type="match status" value="1"/>
</dbReference>
<dbReference type="GO" id="GO:0003723">
    <property type="term" value="F:RNA binding"/>
    <property type="evidence" value="ECO:0007669"/>
    <property type="project" value="UniProtKB-KW"/>
</dbReference>
<comment type="caution">
    <text evidence="4">The sequence shown here is derived from an EMBL/GenBank/DDBJ whole genome shotgun (WGS) entry which is preliminary data.</text>
</comment>
<dbReference type="EMBL" id="LXQA010039291">
    <property type="protein sequence ID" value="MCH99067.1"/>
    <property type="molecule type" value="Genomic_DNA"/>
</dbReference>
<evidence type="ECO:0000256" key="3">
    <source>
        <dbReference type="ARBA" id="ARBA00023187"/>
    </source>
</evidence>
<dbReference type="InterPro" id="IPR035979">
    <property type="entry name" value="RBD_domain_sf"/>
</dbReference>
<dbReference type="AlphaFoldDB" id="A0A392NGU0"/>
<keyword evidence="3" id="KW-0508">mRNA splicing</keyword>
<dbReference type="PANTHER" id="PTHR23139">
    <property type="entry name" value="RNA-BINDING PROTEIN"/>
    <property type="match status" value="1"/>
</dbReference>
<accession>A0A392NGU0</accession>